<dbReference type="PANTHER" id="PTHR13428:SF10">
    <property type="entry name" value="INNER NUCLEAR MEMBRANE PROTEIN MAN1"/>
    <property type="match status" value="1"/>
</dbReference>
<keyword evidence="6 13" id="KW-0472">Membrane</keyword>
<comment type="function">
    <text evidence="8">Can function as a specific repressor of TGF-beta, activin, and BMP signaling through its interaction with the R-SMAD proteins. Antagonizes TGF-beta-induced cell proliferation arrest.</text>
</comment>
<evidence type="ECO:0000256" key="11">
    <source>
        <dbReference type="ARBA" id="ARBA00081981"/>
    </source>
</evidence>
<evidence type="ECO:0000256" key="4">
    <source>
        <dbReference type="ARBA" id="ARBA00022989"/>
    </source>
</evidence>
<dbReference type="SUPFAM" id="SSF54928">
    <property type="entry name" value="RNA-binding domain, RBD"/>
    <property type="match status" value="1"/>
</dbReference>
<dbReference type="FunFam" id="1.10.10.1180:FF:000001">
    <property type="entry name" value="inner nuclear membrane protein Man1"/>
    <property type="match status" value="1"/>
</dbReference>
<name>A0A8C3P239_9PASS</name>
<keyword evidence="7" id="KW-0539">Nucleus</keyword>
<feature type="compositionally biased region" description="Low complexity" evidence="12">
    <location>
        <begin position="38"/>
        <end position="51"/>
    </location>
</feature>
<keyword evidence="2" id="KW-0597">Phosphoprotein</keyword>
<dbReference type="InterPro" id="IPR035979">
    <property type="entry name" value="RBD_domain_sf"/>
</dbReference>
<dbReference type="SMART" id="SM00540">
    <property type="entry name" value="LEM"/>
    <property type="match status" value="1"/>
</dbReference>
<reference evidence="15" key="2">
    <citation type="submission" date="2025-09" db="UniProtKB">
        <authorList>
            <consortium name="Ensembl"/>
        </authorList>
    </citation>
    <scope>IDENTIFICATION</scope>
</reference>
<reference evidence="15" key="1">
    <citation type="submission" date="2025-08" db="UniProtKB">
        <authorList>
            <consortium name="Ensembl"/>
        </authorList>
    </citation>
    <scope>IDENTIFICATION</scope>
</reference>
<dbReference type="Ensembl" id="ENSCRFT00000003731.1">
    <property type="protein sequence ID" value="ENSCRFP00000003587.1"/>
    <property type="gene ID" value="ENSCRFG00000002940.1"/>
</dbReference>
<feature type="region of interest" description="Disordered" evidence="12">
    <location>
        <begin position="38"/>
        <end position="196"/>
    </location>
</feature>
<dbReference type="FunFam" id="3.30.70.330:FF:000176">
    <property type="entry name" value="Inner nuclear membrane protein Man1"/>
    <property type="match status" value="1"/>
</dbReference>
<feature type="compositionally biased region" description="Gly residues" evidence="12">
    <location>
        <begin position="306"/>
        <end position="323"/>
    </location>
</feature>
<evidence type="ECO:0000313" key="16">
    <source>
        <dbReference type="Proteomes" id="UP000694396"/>
    </source>
</evidence>
<dbReference type="Proteomes" id="UP000694396">
    <property type="component" value="Unplaced"/>
</dbReference>
<dbReference type="GO" id="GO:0006998">
    <property type="term" value="P:nuclear envelope organization"/>
    <property type="evidence" value="ECO:0007669"/>
    <property type="project" value="TreeGrafter"/>
</dbReference>
<keyword evidence="5" id="KW-0238">DNA-binding</keyword>
<evidence type="ECO:0000256" key="8">
    <source>
        <dbReference type="ARBA" id="ARBA00057490"/>
    </source>
</evidence>
<evidence type="ECO:0000256" key="9">
    <source>
        <dbReference type="ARBA" id="ARBA00063273"/>
    </source>
</evidence>
<dbReference type="PANTHER" id="PTHR13428">
    <property type="entry name" value="INNER NUCLEAR MEMBRANE PROTEIN MAN1 LEM DOMAIN CONTAINING PROTEIN"/>
    <property type="match status" value="1"/>
</dbReference>
<feature type="compositionally biased region" description="Basic residues" evidence="12">
    <location>
        <begin position="75"/>
        <end position="90"/>
    </location>
</feature>
<dbReference type="InterPro" id="IPR018996">
    <property type="entry name" value="Man1/Src1-like_C"/>
</dbReference>
<dbReference type="InterPro" id="IPR012677">
    <property type="entry name" value="Nucleotide-bd_a/b_plait_sf"/>
</dbReference>
<dbReference type="GO" id="GO:0005637">
    <property type="term" value="C:nuclear inner membrane"/>
    <property type="evidence" value="ECO:0007669"/>
    <property type="project" value="UniProtKB-SubCell"/>
</dbReference>
<dbReference type="Gene3D" id="1.10.720.40">
    <property type="match status" value="1"/>
</dbReference>
<evidence type="ECO:0000256" key="6">
    <source>
        <dbReference type="ARBA" id="ARBA00023136"/>
    </source>
</evidence>
<keyword evidence="16" id="KW-1185">Reference proteome</keyword>
<dbReference type="CDD" id="cd12286">
    <property type="entry name" value="RRM_Man1"/>
    <property type="match status" value="1"/>
</dbReference>
<feature type="compositionally biased region" description="Low complexity" evidence="12">
    <location>
        <begin position="383"/>
        <end position="394"/>
    </location>
</feature>
<dbReference type="InterPro" id="IPR034394">
    <property type="entry name" value="Man1_RRM"/>
</dbReference>
<feature type="region of interest" description="Disordered" evidence="12">
    <location>
        <begin position="1098"/>
        <end position="1123"/>
    </location>
</feature>
<keyword evidence="4 13" id="KW-1133">Transmembrane helix</keyword>
<evidence type="ECO:0000259" key="14">
    <source>
        <dbReference type="PROSITE" id="PS50954"/>
    </source>
</evidence>
<feature type="compositionally biased region" description="Pro residues" evidence="12">
    <location>
        <begin position="144"/>
        <end position="163"/>
    </location>
</feature>
<sequence length="1123" mass="121171">MFSVRCDAAHRSTFPSPPTFRSSRGFVCSQACLIQRVSDQRSPSSSASRRCLPPPDSAPPARHFPAAAESASHRPPARCRGRPVRRRRPCSHPPPAAGRLPLGTASASLGEDGAILGPISRQGGGSGASPARQPGPSGGDREGPPAPGGPAPLIPLLPRPPGRVPGGRRRGVTGGSRPQPSAARQFRRGARRGAWVGSAAAAAAGERKMATAAQLTDEELFSELRRFGFSPGPVTESTRPVYLKKLKKLREDERAGARGGGANKTRNSNNNNTGAGAAPGGGGGPGRAAPGARLVGAEHSFLPGAAAGGGRGRAVPPAGGGKVLLGFSSDESDVESSPRSQAGGRRERAAPLFRGLRPGAPHGAGGVSSSSPPEEAARRKPNAWWGAAARRPAATQGVRELGDGEEEDNEEEEEKESEQQRWKNRTVNGNRLLSYGGSRDKYSDSEEEEAAGARAKQQGPKEESAVRRPRRSLSKSPAPFITSKCAAAGAGVMETGQERAGGGCGAGVLVTNDRAAGAAAAGSLDRGRNQEEEEEEEAAAAVVGGRGGGGCENLDSSPPSPRYRIGLSKKSPSVLLLPTPLTDVDSGKISDPPGTLRKTTNNHVLSGAPGSCNVESRIYSSANSLPPGGTTSSLRLNHSNHTGSNHTYLKNTYKKNLSEPEEELLQQFKREEVSTTGGFSAHYLSMFLLTAACLFFLILGFTYLRMRGSGIAEDVGANIKDPFSEELQKIQEDEISLMMKSLYALHDKLAQVAGEHECGSSIQRNLTVQEAAAYLKNLDPEYESVLNTSLLWILNSGEDVGIKCLSNDPNELDVTNVTDVKYLESTSPKMSFRCRFRRAFVNVTHRLSILLWGIAMVWGVLHYMKYRWAKEEEETKQMYDMVVKIIDVLRSHSEACSENKELQPYMPILHVRDSLIPPQDRRKMNKVWNRAVDFLAANESRVRTETRRVGGAEFLVWKWMQPSAACDKILVIPSKVWQGQAFHLDRRNSPPNSLTPCLKIRNMFDPVMEIGDHWHLAIQEAILEKCSDNDGIVHIAVDKNSREGCVYVKCLSPEYAGKAFKALHGSWFDGKLVTVKYLRLDRYHHRFPQALTCNTPLKPSNKHMNSMSHLRLRTGTTNSQGSS</sequence>
<dbReference type="GO" id="GO:0031490">
    <property type="term" value="F:chromatin DNA binding"/>
    <property type="evidence" value="ECO:0007669"/>
    <property type="project" value="TreeGrafter"/>
</dbReference>
<evidence type="ECO:0000256" key="5">
    <source>
        <dbReference type="ARBA" id="ARBA00023125"/>
    </source>
</evidence>
<organism evidence="15 16">
    <name type="scientific">Cyanoderma ruficeps</name>
    <name type="common">rufous-capped babbler</name>
    <dbReference type="NCBI Taxonomy" id="181631"/>
    <lineage>
        <taxon>Eukaryota</taxon>
        <taxon>Metazoa</taxon>
        <taxon>Chordata</taxon>
        <taxon>Craniata</taxon>
        <taxon>Vertebrata</taxon>
        <taxon>Euteleostomi</taxon>
        <taxon>Archelosauria</taxon>
        <taxon>Archosauria</taxon>
        <taxon>Dinosauria</taxon>
        <taxon>Saurischia</taxon>
        <taxon>Theropoda</taxon>
        <taxon>Coelurosauria</taxon>
        <taxon>Aves</taxon>
        <taxon>Neognathae</taxon>
        <taxon>Neoaves</taxon>
        <taxon>Telluraves</taxon>
        <taxon>Australaves</taxon>
        <taxon>Passeriformes</taxon>
        <taxon>Sylvioidea</taxon>
        <taxon>Timaliidae</taxon>
        <taxon>Cyanoderma</taxon>
    </lineage>
</organism>
<feature type="transmembrane region" description="Helical" evidence="13">
    <location>
        <begin position="683"/>
        <end position="704"/>
    </location>
</feature>
<feature type="region of interest" description="Disordered" evidence="12">
    <location>
        <begin position="541"/>
        <end position="560"/>
    </location>
</feature>
<dbReference type="Pfam" id="PF03020">
    <property type="entry name" value="LEM"/>
    <property type="match status" value="1"/>
</dbReference>
<dbReference type="Gene3D" id="1.10.10.1180">
    <property type="entry name" value="MAN1, winged-helix domain"/>
    <property type="match status" value="1"/>
</dbReference>
<dbReference type="InterPro" id="IPR003887">
    <property type="entry name" value="LEM_dom"/>
</dbReference>
<dbReference type="SUPFAM" id="SSF63451">
    <property type="entry name" value="LEM domain"/>
    <property type="match status" value="1"/>
</dbReference>
<feature type="transmembrane region" description="Helical" evidence="13">
    <location>
        <begin position="839"/>
        <end position="861"/>
    </location>
</feature>
<keyword evidence="3 13" id="KW-0812">Transmembrane</keyword>
<comment type="subunit">
    <text evidence="9">Interacts with SMAD1, SMAD2, SMAD3 and SMAD5. Binds to both phosphorylated and unphosphorylated R-SMADS.</text>
</comment>
<feature type="region of interest" description="Disordered" evidence="12">
    <location>
        <begin position="228"/>
        <end position="483"/>
    </location>
</feature>
<evidence type="ECO:0000256" key="10">
    <source>
        <dbReference type="ARBA" id="ARBA00067966"/>
    </source>
</evidence>
<accession>A0A8C3P239</accession>
<feature type="compositionally biased region" description="Low complexity" evidence="12">
    <location>
        <begin position="175"/>
        <end position="184"/>
    </location>
</feature>
<dbReference type="FunFam" id="1.10.720.40:FF:000001">
    <property type="entry name" value="LEM domain containing 2, isoform CRA_a"/>
    <property type="match status" value="1"/>
</dbReference>
<evidence type="ECO:0000313" key="15">
    <source>
        <dbReference type="Ensembl" id="ENSCRFP00000003587.1"/>
    </source>
</evidence>
<proteinExistence type="predicted"/>
<evidence type="ECO:0000256" key="3">
    <source>
        <dbReference type="ARBA" id="ARBA00022692"/>
    </source>
</evidence>
<evidence type="ECO:0000256" key="1">
    <source>
        <dbReference type="ARBA" id="ARBA00004473"/>
    </source>
</evidence>
<dbReference type="InterPro" id="IPR011015">
    <property type="entry name" value="LEM/LEM-like_dom_sf"/>
</dbReference>
<feature type="compositionally biased region" description="Acidic residues" evidence="12">
    <location>
        <begin position="403"/>
        <end position="416"/>
    </location>
</feature>
<dbReference type="GO" id="GO:0030514">
    <property type="term" value="P:negative regulation of BMP signaling pathway"/>
    <property type="evidence" value="ECO:0007669"/>
    <property type="project" value="TreeGrafter"/>
</dbReference>
<evidence type="ECO:0000256" key="13">
    <source>
        <dbReference type="SAM" id="Phobius"/>
    </source>
</evidence>
<dbReference type="Gene3D" id="3.30.70.330">
    <property type="match status" value="1"/>
</dbReference>
<dbReference type="InterPro" id="IPR052277">
    <property type="entry name" value="INM_ESCRT-Associated"/>
</dbReference>
<evidence type="ECO:0000256" key="7">
    <source>
        <dbReference type="ARBA" id="ARBA00023242"/>
    </source>
</evidence>
<dbReference type="AlphaFoldDB" id="A0A8C3P239"/>
<protein>
    <recommendedName>
        <fullName evidence="10">Inner nuclear membrane protein Man1</fullName>
    </recommendedName>
    <alternativeName>
        <fullName evidence="11">LEM domain-containing protein 3</fullName>
    </alternativeName>
</protein>
<evidence type="ECO:0000256" key="2">
    <source>
        <dbReference type="ARBA" id="ARBA00022553"/>
    </source>
</evidence>
<feature type="domain" description="LEM" evidence="14">
    <location>
        <begin position="209"/>
        <end position="253"/>
    </location>
</feature>
<dbReference type="PROSITE" id="PS50954">
    <property type="entry name" value="LEM"/>
    <property type="match status" value="1"/>
</dbReference>
<evidence type="ECO:0000256" key="12">
    <source>
        <dbReference type="SAM" id="MobiDB-lite"/>
    </source>
</evidence>
<dbReference type="Pfam" id="PF09402">
    <property type="entry name" value="MSC"/>
    <property type="match status" value="1"/>
</dbReference>
<dbReference type="InterPro" id="IPR041885">
    <property type="entry name" value="MAN1_winged_helix_dom"/>
</dbReference>
<feature type="compositionally biased region" description="Low complexity" evidence="12">
    <location>
        <begin position="263"/>
        <end position="276"/>
    </location>
</feature>
<feature type="compositionally biased region" description="Gly residues" evidence="12">
    <location>
        <begin position="277"/>
        <end position="286"/>
    </location>
</feature>
<comment type="subcellular location">
    <subcellularLocation>
        <location evidence="1">Nucleus inner membrane</location>
        <topology evidence="1">Multi-pass membrane protein</topology>
    </subcellularLocation>
</comment>